<evidence type="ECO:0000256" key="3">
    <source>
        <dbReference type="ARBA" id="ARBA00022679"/>
    </source>
</evidence>
<dbReference type="CDD" id="cd03801">
    <property type="entry name" value="GT4_PimA-like"/>
    <property type="match status" value="1"/>
</dbReference>
<name>A0ABU0EAI3_9CELL</name>
<dbReference type="Pfam" id="PF00534">
    <property type="entry name" value="Glycos_transf_1"/>
    <property type="match status" value="1"/>
</dbReference>
<dbReference type="EMBL" id="JAUSVB010000001">
    <property type="protein sequence ID" value="MDQ0372111.1"/>
    <property type="molecule type" value="Genomic_DNA"/>
</dbReference>
<proteinExistence type="predicted"/>
<evidence type="ECO:0000256" key="2">
    <source>
        <dbReference type="ARBA" id="ARBA00022676"/>
    </source>
</evidence>
<sequence>MNLDKSVLLLCKGFPPTIGGVETYSEEVARAYLGDGYAVTVLTQTSSPAGWSERDYPEGRLRHFNTGPGSQLQVFGRMLLAFRRAVREANPSWVHATTWKPALVHMAARSRLPVAVSVHGREVMNTPRPLRPAMRRVLRRSAGVVAVSTSTMAQAEKALGVPGPVGQWRVAPNGLTFDELARTSADHSRAHQEPVRLLSLARHIERKNIHGCLAALADIERHGSLDFEYRIAGSGPMTDELRQLVIEERLEHRVTFLGRVPDAEVPELYRWADVFLHPHTHVGEGNDFEGFGLVIADAMSFACVVVAGDVGGPTDFVRHGTSGLLVDGLDHRSLVDAIVAAAENSKSGNAMGRRARTHVLDTLSWHKHVGVVADAIGAAA</sequence>
<organism evidence="6 7">
    <name type="scientific">Cellulomonas humilata</name>
    <dbReference type="NCBI Taxonomy" id="144055"/>
    <lineage>
        <taxon>Bacteria</taxon>
        <taxon>Bacillati</taxon>
        <taxon>Actinomycetota</taxon>
        <taxon>Actinomycetes</taxon>
        <taxon>Micrococcales</taxon>
        <taxon>Cellulomonadaceae</taxon>
        <taxon>Cellulomonas</taxon>
    </lineage>
</organism>
<dbReference type="InterPro" id="IPR028098">
    <property type="entry name" value="Glyco_trans_4-like_N"/>
</dbReference>
<keyword evidence="2" id="KW-0328">Glycosyltransferase</keyword>
<evidence type="ECO:0000259" key="4">
    <source>
        <dbReference type="Pfam" id="PF00534"/>
    </source>
</evidence>
<dbReference type="SUPFAM" id="SSF53756">
    <property type="entry name" value="UDP-Glycosyltransferase/glycogen phosphorylase"/>
    <property type="match status" value="1"/>
</dbReference>
<comment type="caution">
    <text evidence="6">The sequence shown here is derived from an EMBL/GenBank/DDBJ whole genome shotgun (WGS) entry which is preliminary data.</text>
</comment>
<protein>
    <recommendedName>
        <fullName evidence="1">D-inositol 3-phosphate glycosyltransferase</fullName>
    </recommendedName>
</protein>
<dbReference type="Proteomes" id="UP001239626">
    <property type="component" value="Unassembled WGS sequence"/>
</dbReference>
<keyword evidence="7" id="KW-1185">Reference proteome</keyword>
<dbReference type="RefSeq" id="WP_307489387.1">
    <property type="nucleotide sequence ID" value="NZ_JAUSVB010000001.1"/>
</dbReference>
<keyword evidence="3" id="KW-0808">Transferase</keyword>
<reference evidence="6 7" key="1">
    <citation type="submission" date="2023-07" db="EMBL/GenBank/DDBJ databases">
        <title>Sorghum-associated microbial communities from plants grown in Nebraska, USA.</title>
        <authorList>
            <person name="Schachtman D."/>
        </authorList>
    </citation>
    <scope>NUCLEOTIDE SEQUENCE [LARGE SCALE GENOMIC DNA]</scope>
    <source>
        <strain evidence="6 7">BE332</strain>
    </source>
</reference>
<feature type="domain" description="Glycosyl transferase family 1" evidence="4">
    <location>
        <begin position="191"/>
        <end position="357"/>
    </location>
</feature>
<gene>
    <name evidence="6" type="ORF">J2X26_000408</name>
</gene>
<evidence type="ECO:0000259" key="5">
    <source>
        <dbReference type="Pfam" id="PF13439"/>
    </source>
</evidence>
<dbReference type="PANTHER" id="PTHR45947:SF3">
    <property type="entry name" value="SULFOQUINOVOSYL TRANSFERASE SQD2"/>
    <property type="match status" value="1"/>
</dbReference>
<evidence type="ECO:0000313" key="6">
    <source>
        <dbReference type="EMBL" id="MDQ0372111.1"/>
    </source>
</evidence>
<dbReference type="InterPro" id="IPR001296">
    <property type="entry name" value="Glyco_trans_1"/>
</dbReference>
<accession>A0ABU0EAI3</accession>
<dbReference type="Gene3D" id="3.40.50.2000">
    <property type="entry name" value="Glycogen Phosphorylase B"/>
    <property type="match status" value="2"/>
</dbReference>
<dbReference type="InterPro" id="IPR050194">
    <property type="entry name" value="Glycosyltransferase_grp1"/>
</dbReference>
<evidence type="ECO:0000313" key="7">
    <source>
        <dbReference type="Proteomes" id="UP001239626"/>
    </source>
</evidence>
<evidence type="ECO:0000256" key="1">
    <source>
        <dbReference type="ARBA" id="ARBA00021292"/>
    </source>
</evidence>
<feature type="domain" description="Glycosyltransferase subfamily 4-like N-terminal" evidence="5">
    <location>
        <begin position="18"/>
        <end position="175"/>
    </location>
</feature>
<dbReference type="Pfam" id="PF13439">
    <property type="entry name" value="Glyco_transf_4"/>
    <property type="match status" value="1"/>
</dbReference>
<dbReference type="PANTHER" id="PTHR45947">
    <property type="entry name" value="SULFOQUINOVOSYL TRANSFERASE SQD2"/>
    <property type="match status" value="1"/>
</dbReference>